<feature type="region of interest" description="Disordered" evidence="1">
    <location>
        <begin position="63"/>
        <end position="82"/>
    </location>
</feature>
<dbReference type="OrthoDB" id="10326647at2759"/>
<protein>
    <submittedName>
        <fullName evidence="2">Uncharacterized protein</fullName>
    </submittedName>
</protein>
<dbReference type="AlphaFoldDB" id="A0A2P5BYH7"/>
<sequence>MLANERMCFMPYCVREPQCLSNNRTIDFKQPQSSTSGRPGDLTEMRIVELFCGPYKSDPINFMLSSKTGGQQSNPVTDLKTDEEKLTNCHMKKSSASRWLTTSLCMSSRLLLLGGRLTVAGSKPW</sequence>
<evidence type="ECO:0000256" key="1">
    <source>
        <dbReference type="SAM" id="MobiDB-lite"/>
    </source>
</evidence>
<organism evidence="2 3">
    <name type="scientific">Parasponia andersonii</name>
    <name type="common">Sponia andersonii</name>
    <dbReference type="NCBI Taxonomy" id="3476"/>
    <lineage>
        <taxon>Eukaryota</taxon>
        <taxon>Viridiplantae</taxon>
        <taxon>Streptophyta</taxon>
        <taxon>Embryophyta</taxon>
        <taxon>Tracheophyta</taxon>
        <taxon>Spermatophyta</taxon>
        <taxon>Magnoliopsida</taxon>
        <taxon>eudicotyledons</taxon>
        <taxon>Gunneridae</taxon>
        <taxon>Pentapetalae</taxon>
        <taxon>rosids</taxon>
        <taxon>fabids</taxon>
        <taxon>Rosales</taxon>
        <taxon>Cannabaceae</taxon>
        <taxon>Parasponia</taxon>
    </lineage>
</organism>
<evidence type="ECO:0000313" key="2">
    <source>
        <dbReference type="EMBL" id="PON53816.1"/>
    </source>
</evidence>
<dbReference type="Proteomes" id="UP000237105">
    <property type="component" value="Unassembled WGS sequence"/>
</dbReference>
<reference evidence="3" key="1">
    <citation type="submission" date="2016-06" db="EMBL/GenBank/DDBJ databases">
        <title>Parallel loss of symbiosis genes in relatives of nitrogen-fixing non-legume Parasponia.</title>
        <authorList>
            <person name="Van Velzen R."/>
            <person name="Holmer R."/>
            <person name="Bu F."/>
            <person name="Rutten L."/>
            <person name="Van Zeijl A."/>
            <person name="Liu W."/>
            <person name="Santuari L."/>
            <person name="Cao Q."/>
            <person name="Sharma T."/>
            <person name="Shen D."/>
            <person name="Roswanjaya Y."/>
            <person name="Wardhani T."/>
            <person name="Kalhor M.S."/>
            <person name="Jansen J."/>
            <person name="Van den Hoogen J."/>
            <person name="Gungor B."/>
            <person name="Hartog M."/>
            <person name="Hontelez J."/>
            <person name="Verver J."/>
            <person name="Yang W.-C."/>
            <person name="Schijlen E."/>
            <person name="Repin R."/>
            <person name="Schilthuizen M."/>
            <person name="Schranz E."/>
            <person name="Heidstra R."/>
            <person name="Miyata K."/>
            <person name="Fedorova E."/>
            <person name="Kohlen W."/>
            <person name="Bisseling T."/>
            <person name="Smit S."/>
            <person name="Geurts R."/>
        </authorList>
    </citation>
    <scope>NUCLEOTIDE SEQUENCE [LARGE SCALE GENOMIC DNA]</scope>
    <source>
        <strain evidence="3">cv. WU1-14</strain>
    </source>
</reference>
<proteinExistence type="predicted"/>
<keyword evidence="3" id="KW-1185">Reference proteome</keyword>
<gene>
    <name evidence="2" type="ORF">PanWU01x14_199780</name>
</gene>
<feature type="compositionally biased region" description="Polar residues" evidence="1">
    <location>
        <begin position="63"/>
        <end position="76"/>
    </location>
</feature>
<comment type="caution">
    <text evidence="2">The sequence shown here is derived from an EMBL/GenBank/DDBJ whole genome shotgun (WGS) entry which is preliminary data.</text>
</comment>
<name>A0A2P5BYH7_PARAD</name>
<evidence type="ECO:0000313" key="3">
    <source>
        <dbReference type="Proteomes" id="UP000237105"/>
    </source>
</evidence>
<accession>A0A2P5BYH7</accession>
<dbReference type="EMBL" id="JXTB01000202">
    <property type="protein sequence ID" value="PON53816.1"/>
    <property type="molecule type" value="Genomic_DNA"/>
</dbReference>